<name>A0ABP8KAD9_9ACTN</name>
<dbReference type="SUPFAM" id="SSF53254">
    <property type="entry name" value="Phosphoglycerate mutase-like"/>
    <property type="match status" value="1"/>
</dbReference>
<keyword evidence="3" id="KW-1185">Reference proteome</keyword>
<keyword evidence="1" id="KW-0378">Hydrolase</keyword>
<dbReference type="InterPro" id="IPR029033">
    <property type="entry name" value="His_PPase_superfam"/>
</dbReference>
<dbReference type="InterPro" id="IPR051021">
    <property type="entry name" value="Mito_Ser/Thr_phosphatase"/>
</dbReference>
<dbReference type="PANTHER" id="PTHR20935">
    <property type="entry name" value="PHOSPHOGLYCERATE MUTASE-RELATED"/>
    <property type="match status" value="1"/>
</dbReference>
<dbReference type="Gene3D" id="3.40.50.1240">
    <property type="entry name" value="Phosphoglycerate mutase-like"/>
    <property type="match status" value="1"/>
</dbReference>
<accession>A0ABP8KAD9</accession>
<evidence type="ECO:0000313" key="2">
    <source>
        <dbReference type="EMBL" id="GAA4403178.1"/>
    </source>
</evidence>
<dbReference type="SMART" id="SM00855">
    <property type="entry name" value="PGAM"/>
    <property type="match status" value="1"/>
</dbReference>
<dbReference type="Pfam" id="PF00300">
    <property type="entry name" value="His_Phos_1"/>
    <property type="match status" value="1"/>
</dbReference>
<dbReference type="CDD" id="cd07067">
    <property type="entry name" value="HP_PGM_like"/>
    <property type="match status" value="1"/>
</dbReference>
<dbReference type="EMBL" id="BAABFR010000106">
    <property type="protein sequence ID" value="GAA4403178.1"/>
    <property type="molecule type" value="Genomic_DNA"/>
</dbReference>
<comment type="caution">
    <text evidence="2">The sequence shown here is derived from an EMBL/GenBank/DDBJ whole genome shotgun (WGS) entry which is preliminary data.</text>
</comment>
<dbReference type="PANTHER" id="PTHR20935:SF1">
    <property type="entry name" value="SLL1549 PROTEIN"/>
    <property type="match status" value="1"/>
</dbReference>
<evidence type="ECO:0000313" key="3">
    <source>
        <dbReference type="Proteomes" id="UP001500635"/>
    </source>
</evidence>
<evidence type="ECO:0000256" key="1">
    <source>
        <dbReference type="ARBA" id="ARBA00022801"/>
    </source>
</evidence>
<sequence length="150" mass="15294">MTVLILMRHGAAAMLLPDADRPLTDDGVAEAAATGAWLRETGLAPDLALVSSARRTRETFAATGVDCPAEVLGELYNCEPEDVFAAVNAVCPDAETLLVVGHFPAIPEVAHLLAPGADVPGFSTGTVAAFTLTPGPIAPGSGTLLDSFSP</sequence>
<protein>
    <submittedName>
        <fullName evidence="2">Histidine phosphatase family protein</fullName>
    </submittedName>
</protein>
<reference evidence="3" key="1">
    <citation type="journal article" date="2019" name="Int. J. Syst. Evol. Microbiol.">
        <title>The Global Catalogue of Microorganisms (GCM) 10K type strain sequencing project: providing services to taxonomists for standard genome sequencing and annotation.</title>
        <authorList>
            <consortium name="The Broad Institute Genomics Platform"/>
            <consortium name="The Broad Institute Genome Sequencing Center for Infectious Disease"/>
            <person name="Wu L."/>
            <person name="Ma J."/>
        </authorList>
    </citation>
    <scope>NUCLEOTIDE SEQUENCE [LARGE SCALE GENOMIC DNA]</scope>
    <source>
        <strain evidence="3">JCM 17688</strain>
    </source>
</reference>
<dbReference type="Proteomes" id="UP001500635">
    <property type="component" value="Unassembled WGS sequence"/>
</dbReference>
<gene>
    <name evidence="2" type="ORF">GCM10023147_44410</name>
</gene>
<organism evidence="2 3">
    <name type="scientific">Tsukamurella soli</name>
    <dbReference type="NCBI Taxonomy" id="644556"/>
    <lineage>
        <taxon>Bacteria</taxon>
        <taxon>Bacillati</taxon>
        <taxon>Actinomycetota</taxon>
        <taxon>Actinomycetes</taxon>
        <taxon>Mycobacteriales</taxon>
        <taxon>Tsukamurellaceae</taxon>
        <taxon>Tsukamurella</taxon>
    </lineage>
</organism>
<dbReference type="RefSeq" id="WP_345000256.1">
    <property type="nucleotide sequence ID" value="NZ_BAABFR010000106.1"/>
</dbReference>
<dbReference type="InterPro" id="IPR013078">
    <property type="entry name" value="His_Pase_superF_clade-1"/>
</dbReference>
<proteinExistence type="predicted"/>